<reference evidence="6 7" key="1">
    <citation type="submission" date="2020-08" db="EMBL/GenBank/DDBJ databases">
        <title>Genomic Encyclopedia of Type Strains, Phase IV (KMG-IV): sequencing the most valuable type-strain genomes for metagenomic binning, comparative biology and taxonomic classification.</title>
        <authorList>
            <person name="Goeker M."/>
        </authorList>
    </citation>
    <scope>NUCLEOTIDE SEQUENCE [LARGE SCALE GENOMIC DNA]</scope>
    <source>
        <strain evidence="6 7">DSM 103377</strain>
    </source>
</reference>
<gene>
    <name evidence="4" type="primary">bamD</name>
    <name evidence="6" type="ORF">FHS89_002094</name>
</gene>
<comment type="similarity">
    <text evidence="4">Belongs to the BamD family.</text>
</comment>
<dbReference type="RefSeq" id="WP_246413778.1">
    <property type="nucleotide sequence ID" value="NZ_JACIJS010000006.1"/>
</dbReference>
<organism evidence="6 7">
    <name type="scientific">Rubricella aquisinus</name>
    <dbReference type="NCBI Taxonomy" id="2028108"/>
    <lineage>
        <taxon>Bacteria</taxon>
        <taxon>Pseudomonadati</taxon>
        <taxon>Pseudomonadota</taxon>
        <taxon>Alphaproteobacteria</taxon>
        <taxon>Rhodobacterales</taxon>
        <taxon>Paracoccaceae</taxon>
        <taxon>Rubricella</taxon>
    </lineage>
</organism>
<dbReference type="Gene3D" id="1.25.40.10">
    <property type="entry name" value="Tetratricopeptide repeat domain"/>
    <property type="match status" value="1"/>
</dbReference>
<dbReference type="GO" id="GO:0043165">
    <property type="term" value="P:Gram-negative-bacterium-type cell outer membrane assembly"/>
    <property type="evidence" value="ECO:0007669"/>
    <property type="project" value="UniProtKB-UniRule"/>
</dbReference>
<evidence type="ECO:0000256" key="2">
    <source>
        <dbReference type="ARBA" id="ARBA00023136"/>
    </source>
</evidence>
<evidence type="ECO:0000256" key="1">
    <source>
        <dbReference type="ARBA" id="ARBA00022729"/>
    </source>
</evidence>
<evidence type="ECO:0000313" key="6">
    <source>
        <dbReference type="EMBL" id="MBB5516068.1"/>
    </source>
</evidence>
<keyword evidence="7" id="KW-1185">Reference proteome</keyword>
<keyword evidence="2 4" id="KW-0472">Membrane</keyword>
<dbReference type="CDD" id="cd15830">
    <property type="entry name" value="BamD"/>
    <property type="match status" value="1"/>
</dbReference>
<comment type="subcellular location">
    <subcellularLocation>
        <location evidence="4">Cell outer membrane</location>
        <topology evidence="4">Lipid-anchor</topology>
    </subcellularLocation>
</comment>
<dbReference type="SUPFAM" id="SSF48452">
    <property type="entry name" value="TPR-like"/>
    <property type="match status" value="1"/>
</dbReference>
<dbReference type="Proteomes" id="UP000553766">
    <property type="component" value="Unassembled WGS sequence"/>
</dbReference>
<accession>A0A840WLV3</accession>
<keyword evidence="1 4" id="KW-0732">Signal</keyword>
<dbReference type="Pfam" id="PF13525">
    <property type="entry name" value="YfiO"/>
    <property type="match status" value="1"/>
</dbReference>
<dbReference type="PROSITE" id="PS51257">
    <property type="entry name" value="PROKAR_LIPOPROTEIN"/>
    <property type="match status" value="1"/>
</dbReference>
<dbReference type="InterPro" id="IPR039565">
    <property type="entry name" value="BamD-like"/>
</dbReference>
<proteinExistence type="inferred from homology"/>
<comment type="caution">
    <text evidence="6">The sequence shown here is derived from an EMBL/GenBank/DDBJ whole genome shotgun (WGS) entry which is preliminary data.</text>
</comment>
<comment type="function">
    <text evidence="4">Part of the outer membrane protein assembly complex, which is involved in assembly and insertion of beta-barrel proteins into the outer membrane.</text>
</comment>
<name>A0A840WLV3_9RHOB</name>
<evidence type="ECO:0000256" key="3">
    <source>
        <dbReference type="ARBA" id="ARBA00023237"/>
    </source>
</evidence>
<protein>
    <recommendedName>
        <fullName evidence="4">Outer membrane protein assembly factor BamD</fullName>
    </recommendedName>
</protein>
<keyword evidence="4" id="KW-0564">Palmitate</keyword>
<dbReference type="GO" id="GO:0009279">
    <property type="term" value="C:cell outer membrane"/>
    <property type="evidence" value="ECO:0007669"/>
    <property type="project" value="UniProtKB-SubCell"/>
</dbReference>
<keyword evidence="4" id="KW-0449">Lipoprotein</keyword>
<dbReference type="HAMAP" id="MF_00922">
    <property type="entry name" value="OM_assembly_BamD"/>
    <property type="match status" value="1"/>
</dbReference>
<evidence type="ECO:0000313" key="7">
    <source>
        <dbReference type="Proteomes" id="UP000553766"/>
    </source>
</evidence>
<evidence type="ECO:0000256" key="4">
    <source>
        <dbReference type="HAMAP-Rule" id="MF_00922"/>
    </source>
</evidence>
<dbReference type="GO" id="GO:0051205">
    <property type="term" value="P:protein insertion into membrane"/>
    <property type="evidence" value="ECO:0007669"/>
    <property type="project" value="UniProtKB-UniRule"/>
</dbReference>
<dbReference type="NCBIfam" id="TIGR03302">
    <property type="entry name" value="OM_YfiO"/>
    <property type="match status" value="1"/>
</dbReference>
<feature type="domain" description="Outer membrane lipoprotein BamD-like" evidence="5">
    <location>
        <begin position="31"/>
        <end position="226"/>
    </location>
</feature>
<comment type="subunit">
    <text evidence="4">Part of the Bam complex.</text>
</comment>
<keyword evidence="3 4" id="KW-0998">Cell outer membrane</keyword>
<sequence length="274" mass="31185">MRAITGFVGVLAIMLLAACEQPDEQAILEATPPQDIFAQAEGELNEGRNFNAGELFGEVERLYPYSEWARRAIIMSSFAYYQAAEFERSQAAARRFLEFYPNDEDAPYAQYLIALAYYDQITDVGRDQQATLNALQALREVIERFPGSAYARDSELKFDLAMDHLAGKEMEIGRYYLKRGQYMAAINRFQTVIDDFQTTTHVEEALHRMVEAYLALGLDEEAGKAAALLGYNSPGSDWYENTYTLMQTQGTSNGTEDRSFFRSIWSQVIRGRWL</sequence>
<dbReference type="InterPro" id="IPR011990">
    <property type="entry name" value="TPR-like_helical_dom_sf"/>
</dbReference>
<dbReference type="InterPro" id="IPR017689">
    <property type="entry name" value="BamD"/>
</dbReference>
<dbReference type="AlphaFoldDB" id="A0A840WLV3"/>
<dbReference type="EMBL" id="JACIJS010000006">
    <property type="protein sequence ID" value="MBB5516068.1"/>
    <property type="molecule type" value="Genomic_DNA"/>
</dbReference>
<evidence type="ECO:0000259" key="5">
    <source>
        <dbReference type="Pfam" id="PF13525"/>
    </source>
</evidence>